<evidence type="ECO:0000313" key="2">
    <source>
        <dbReference type="Proteomes" id="UP001152320"/>
    </source>
</evidence>
<gene>
    <name evidence="1" type="ORF">HOLleu_02511</name>
</gene>
<dbReference type="EMBL" id="JAIZAY010000001">
    <property type="protein sequence ID" value="KAJ8049667.1"/>
    <property type="molecule type" value="Genomic_DNA"/>
</dbReference>
<proteinExistence type="predicted"/>
<accession>A0A9Q1CPQ3</accession>
<dbReference type="AlphaFoldDB" id="A0A9Q1CPQ3"/>
<sequence length="105" mass="11756">MGNSQRIFAITVPNPTSDNQDPNAPPSYLILSARRVKSILTRGERYRDVFEMVDVRSRQVAGYFEKRNSNGTKGWFGKNLDLGLKVGILSAAVTICREKHDRSGD</sequence>
<name>A0A9Q1CPQ3_HOLLE</name>
<keyword evidence="2" id="KW-1185">Reference proteome</keyword>
<evidence type="ECO:0000313" key="1">
    <source>
        <dbReference type="EMBL" id="KAJ8049667.1"/>
    </source>
</evidence>
<comment type="caution">
    <text evidence="1">The sequence shown here is derived from an EMBL/GenBank/DDBJ whole genome shotgun (WGS) entry which is preliminary data.</text>
</comment>
<protein>
    <submittedName>
        <fullName evidence="1">Uncharacterized protein</fullName>
    </submittedName>
</protein>
<reference evidence="1" key="1">
    <citation type="submission" date="2021-10" db="EMBL/GenBank/DDBJ databases">
        <title>Tropical sea cucumber genome reveals ecological adaptation and Cuvierian tubules defense mechanism.</title>
        <authorList>
            <person name="Chen T."/>
        </authorList>
    </citation>
    <scope>NUCLEOTIDE SEQUENCE</scope>
    <source>
        <strain evidence="1">Nanhai2018</strain>
        <tissue evidence="1">Muscle</tissue>
    </source>
</reference>
<organism evidence="1 2">
    <name type="scientific">Holothuria leucospilota</name>
    <name type="common">Black long sea cucumber</name>
    <name type="synonym">Mertensiothuria leucospilota</name>
    <dbReference type="NCBI Taxonomy" id="206669"/>
    <lineage>
        <taxon>Eukaryota</taxon>
        <taxon>Metazoa</taxon>
        <taxon>Echinodermata</taxon>
        <taxon>Eleutherozoa</taxon>
        <taxon>Echinozoa</taxon>
        <taxon>Holothuroidea</taxon>
        <taxon>Aspidochirotacea</taxon>
        <taxon>Aspidochirotida</taxon>
        <taxon>Holothuriidae</taxon>
        <taxon>Holothuria</taxon>
    </lineage>
</organism>
<dbReference type="Proteomes" id="UP001152320">
    <property type="component" value="Chromosome 1"/>
</dbReference>